<keyword evidence="11" id="KW-1185">Reference proteome</keyword>
<keyword evidence="5" id="KW-0255">Endonuclease</keyword>
<evidence type="ECO:0000256" key="6">
    <source>
        <dbReference type="ARBA" id="ARBA00022801"/>
    </source>
</evidence>
<evidence type="ECO:0000256" key="1">
    <source>
        <dbReference type="ARBA" id="ARBA00012493"/>
    </source>
</evidence>
<feature type="compositionally biased region" description="Polar residues" evidence="8">
    <location>
        <begin position="163"/>
        <end position="172"/>
    </location>
</feature>
<dbReference type="Proteomes" id="UP001652660">
    <property type="component" value="Chromosome 6e"/>
</dbReference>
<dbReference type="PANTHER" id="PTHR37984">
    <property type="entry name" value="PROTEIN CBG26694"/>
    <property type="match status" value="1"/>
</dbReference>
<reference evidence="12" key="1">
    <citation type="submission" date="2025-08" db="UniProtKB">
        <authorList>
            <consortium name="RefSeq"/>
        </authorList>
    </citation>
    <scope>IDENTIFICATION</scope>
    <source>
        <tissue evidence="12">Leaves</tissue>
    </source>
</reference>
<dbReference type="CDD" id="cd09274">
    <property type="entry name" value="RNase_HI_RT_Ty3"/>
    <property type="match status" value="1"/>
</dbReference>
<dbReference type="Gene3D" id="3.30.70.270">
    <property type="match status" value="2"/>
</dbReference>
<dbReference type="Pfam" id="PF08284">
    <property type="entry name" value="RVP_2"/>
    <property type="match status" value="1"/>
</dbReference>
<dbReference type="SUPFAM" id="SSF57756">
    <property type="entry name" value="Retrovirus zinc finger-like domains"/>
    <property type="match status" value="1"/>
</dbReference>
<proteinExistence type="predicted"/>
<dbReference type="InterPro" id="IPR043128">
    <property type="entry name" value="Rev_trsase/Diguanyl_cyclase"/>
</dbReference>
<keyword evidence="6" id="KW-0378">Hydrolase</keyword>
<evidence type="ECO:0000259" key="9">
    <source>
        <dbReference type="Pfam" id="PF03732"/>
    </source>
</evidence>
<dbReference type="GeneID" id="140009874"/>
<evidence type="ECO:0000256" key="2">
    <source>
        <dbReference type="ARBA" id="ARBA00022679"/>
    </source>
</evidence>
<protein>
    <recommendedName>
        <fullName evidence="1">RNA-directed DNA polymerase</fullName>
        <ecNumber evidence="1">2.7.7.49</ecNumber>
    </recommendedName>
</protein>
<dbReference type="CDD" id="cd01647">
    <property type="entry name" value="RT_LTR"/>
    <property type="match status" value="1"/>
</dbReference>
<evidence type="ECO:0000313" key="12">
    <source>
        <dbReference type="RefSeq" id="XP_071912307.1"/>
    </source>
</evidence>
<evidence type="ECO:0000259" key="10">
    <source>
        <dbReference type="Pfam" id="PF17917"/>
    </source>
</evidence>
<dbReference type="InterPro" id="IPR043502">
    <property type="entry name" value="DNA/RNA_pol_sf"/>
</dbReference>
<keyword evidence="7" id="KW-0695">RNA-directed DNA polymerase</keyword>
<dbReference type="SUPFAM" id="SSF56672">
    <property type="entry name" value="DNA/RNA polymerases"/>
    <property type="match status" value="1"/>
</dbReference>
<sequence>MGQDRALERFQKFSPPKFLGGPDPEGAEKWLEGMINIFTALNYKEERQVQFAAFQFEGPARVWLNVIRAKWEREGTAWTWLNFVREFNEKYLPPIVQEKREDDFIKLRQGVSSVAEYETQFTKLSKFGPELIATEPRKAQRIETARAQVKIFHIKRKGGSSGAQGSVRSDQNVPPVKSGRGAGVGRFSSASRGGAPRGSTQRGGAQRGGQSGREQGRGIPQRAQTSTPRVTCGYCEKSNHTEDECWRKARKCLRCGSTEHQIVNCPLISDTQSTARSNPRPTNVGGARSRVPARVYSLDQTIVPEPTKVVEVTIPVFHWLPYDLEIRTPAGNQILLANEVFRNCDIWVGERKLVVDLISLAIKGYDVILGMDWLAHYHARVDCRMKVVEFCIPGEATLKLDVRGMIASSALISGIRARKLLSRGARGYLAFLINTPGEKIKLEDMPVISEYPDVFSEELESLTPEREIEFKVDLVPETAPISKTPYRMAPAELKELKVQLQDLLERGFIHESESPWGAPVLFVKKKDGSLRLYIDYRGLNAVTVKNKYPLPHIDELFDQLQGAVVFSKLDLRQGVAFLGHIISKDGLAVDPAKVEAVAKWKRPENSTEVRSFLGLAGYYRRFIKNFSRIAGPLTNLTKKQGKYIWDIKCEAVVFALKKWRHYLYGVTFEVYTDHKRLKYLFSQKELNLRQRRLVEFLEDYDCTINYHPGKANVVADALSRKAQLASSMVREWSLLEDVCEWKPRLEPEKVIFGNIKLKSTLLDRIYKGQAKDTMVQKWVEKVKKGELPNFNIVNMKYPLEKLAKLYMDEVVRLHGVPVSIVSDRDPSYHSSIQMAPYEALYGRRCRSPIHWEEVGERKIIDPTTIPWIEEAYERVKVIRQKLQTAQSRQKSYADHRRKDLEFEVGDKVFLRITPLRGKIRAGKGKKLQPRYI</sequence>
<dbReference type="Gene3D" id="3.10.10.10">
    <property type="entry name" value="HIV Type 1 Reverse Transcriptase, subunit A, domain 1"/>
    <property type="match status" value="1"/>
</dbReference>
<dbReference type="InterPro" id="IPR021109">
    <property type="entry name" value="Peptidase_aspartic_dom_sf"/>
</dbReference>
<dbReference type="RefSeq" id="XP_071912307.1">
    <property type="nucleotide sequence ID" value="XM_072056206.1"/>
</dbReference>
<dbReference type="InterPro" id="IPR036875">
    <property type="entry name" value="Znf_CCHC_sf"/>
</dbReference>
<keyword evidence="4" id="KW-0540">Nuclease</keyword>
<organism evidence="11 12">
    <name type="scientific">Coffea arabica</name>
    <name type="common">Arabian coffee</name>
    <dbReference type="NCBI Taxonomy" id="13443"/>
    <lineage>
        <taxon>Eukaryota</taxon>
        <taxon>Viridiplantae</taxon>
        <taxon>Streptophyta</taxon>
        <taxon>Embryophyta</taxon>
        <taxon>Tracheophyta</taxon>
        <taxon>Spermatophyta</taxon>
        <taxon>Magnoliopsida</taxon>
        <taxon>eudicotyledons</taxon>
        <taxon>Gunneridae</taxon>
        <taxon>Pentapetalae</taxon>
        <taxon>asterids</taxon>
        <taxon>lamiids</taxon>
        <taxon>Gentianales</taxon>
        <taxon>Rubiaceae</taxon>
        <taxon>Ixoroideae</taxon>
        <taxon>Gardenieae complex</taxon>
        <taxon>Bertiereae - Coffeeae clade</taxon>
        <taxon>Coffeeae</taxon>
        <taxon>Coffea</taxon>
    </lineage>
</organism>
<evidence type="ECO:0000256" key="7">
    <source>
        <dbReference type="ARBA" id="ARBA00022918"/>
    </source>
</evidence>
<feature type="domain" description="Reverse transcriptase RNase H-like" evidence="10">
    <location>
        <begin position="638"/>
        <end position="700"/>
    </location>
</feature>
<evidence type="ECO:0000256" key="5">
    <source>
        <dbReference type="ARBA" id="ARBA00022759"/>
    </source>
</evidence>
<evidence type="ECO:0000256" key="3">
    <source>
        <dbReference type="ARBA" id="ARBA00022695"/>
    </source>
</evidence>
<dbReference type="Pfam" id="PF03732">
    <property type="entry name" value="Retrotrans_gag"/>
    <property type="match status" value="1"/>
</dbReference>
<gene>
    <name evidence="12" type="primary">LOC140009874</name>
</gene>
<dbReference type="InterPro" id="IPR041373">
    <property type="entry name" value="RT_RNaseH"/>
</dbReference>
<feature type="region of interest" description="Disordered" evidence="8">
    <location>
        <begin position="153"/>
        <end position="233"/>
    </location>
</feature>
<dbReference type="EC" id="2.7.7.49" evidence="1"/>
<evidence type="ECO:0000256" key="4">
    <source>
        <dbReference type="ARBA" id="ARBA00022722"/>
    </source>
</evidence>
<name>A0ABM4UYF3_COFAR</name>
<evidence type="ECO:0000256" key="8">
    <source>
        <dbReference type="SAM" id="MobiDB-lite"/>
    </source>
</evidence>
<dbReference type="Gene3D" id="4.10.60.10">
    <property type="entry name" value="Zinc finger, CCHC-type"/>
    <property type="match status" value="1"/>
</dbReference>
<dbReference type="InterPro" id="IPR005162">
    <property type="entry name" value="Retrotrans_gag_dom"/>
</dbReference>
<accession>A0ABM4UYF3</accession>
<evidence type="ECO:0000313" key="11">
    <source>
        <dbReference type="Proteomes" id="UP001652660"/>
    </source>
</evidence>
<feature type="compositionally biased region" description="Low complexity" evidence="8">
    <location>
        <begin position="185"/>
        <end position="204"/>
    </location>
</feature>
<dbReference type="Pfam" id="PF17917">
    <property type="entry name" value="RT_RNaseH"/>
    <property type="match status" value="1"/>
</dbReference>
<feature type="domain" description="Retrotransposon gag" evidence="9">
    <location>
        <begin position="50"/>
        <end position="138"/>
    </location>
</feature>
<dbReference type="Gene3D" id="2.40.70.10">
    <property type="entry name" value="Acid Proteases"/>
    <property type="match status" value="1"/>
</dbReference>
<keyword evidence="2" id="KW-0808">Transferase</keyword>
<dbReference type="InterPro" id="IPR050951">
    <property type="entry name" value="Retrovirus_Pol_polyprotein"/>
</dbReference>
<dbReference type="PANTHER" id="PTHR37984:SF5">
    <property type="entry name" value="PROTEIN NYNRIN-LIKE"/>
    <property type="match status" value="1"/>
</dbReference>
<keyword evidence="3" id="KW-0548">Nucleotidyltransferase</keyword>